<evidence type="ECO:0000256" key="9">
    <source>
        <dbReference type="ARBA" id="ARBA00023128"/>
    </source>
</evidence>
<feature type="domain" description="AAA+ ATPase" evidence="16">
    <location>
        <begin position="172"/>
        <end position="330"/>
    </location>
</feature>
<keyword evidence="4 14" id="KW-0227">DNA damage</keyword>
<keyword evidence="8 14" id="KW-0238">DNA-binding</keyword>
<feature type="compositionally biased region" description="Low complexity" evidence="15">
    <location>
        <begin position="489"/>
        <end position="501"/>
    </location>
</feature>
<comment type="subunit">
    <text evidence="14">Monomer.</text>
</comment>
<feature type="compositionally biased region" description="Low complexity" evidence="15">
    <location>
        <begin position="93"/>
        <end position="146"/>
    </location>
</feature>
<dbReference type="GO" id="GO:0000723">
    <property type="term" value="P:telomere maintenance"/>
    <property type="evidence" value="ECO:0007669"/>
    <property type="project" value="InterPro"/>
</dbReference>
<sequence>MSGLATVKRDFSSNTDKNEPEPSSSRTTGKRMDSSALMKAIMEGCASRDANGGSTSMASASLLSQKRPPQTAVGPPAKRRTLPDSFQSSSYRATTTSTKPPSSSYSSQRSSALSSSSAANSSQTSSGPSTSSSSSRPPPLVVSAAQSSKAAVKPATIFLSSEQKQILQLVKDGKSIFYTGSAGTGKSVLLREIIKAMHKKYAKSLEAVAVTASTGIAACNIGGITIHSFAGIGLGIESAEELATKIRKNKKSSSRWLRTKVLIIDEVSMVDGELFDKLARIGSIMRKRTEPFGGIQLVITGDFFQLPPVSKGNRQMKFAFEAQLWNQVVERKLMLTKVFRQKDQDFVDMLNEMRFGTLSQKSIQKFKALSRDIIYEDGLGPTELFPRREDVDSSNGVRMSRLRGNNRTFYAKDGGNAGEDQRKRLLDNFMAPDVLYLAVDAQVMLIKNVDETLVNGSMGRIVRFVDPQKYKDEVLEDATFTNDKEGKPASKGGPTKPSSSKVDVQMWPVVEFTVPGGKREVMVMPETWKVELPNGEVQASRQQLPLILAWAMSIHKSQGQTLDRVKVDLARVFEKGQAYVALSRATSLDGLQVLNFNPDKVLVHEKVRAWARTLETLVDKEDA</sequence>
<evidence type="ECO:0000256" key="10">
    <source>
        <dbReference type="ARBA" id="ARBA00023172"/>
    </source>
</evidence>
<dbReference type="OrthoDB" id="432234at2759"/>
<gene>
    <name evidence="14" type="primary">PIF1</name>
    <name evidence="17" type="ORF">STEHIDRAFT_172690</name>
</gene>
<dbReference type="SMART" id="SM00382">
    <property type="entry name" value="AAA"/>
    <property type="match status" value="1"/>
</dbReference>
<keyword evidence="10 14" id="KW-0233">DNA recombination</keyword>
<evidence type="ECO:0000256" key="1">
    <source>
        <dbReference type="ARBA" id="ARBA00001946"/>
    </source>
</evidence>
<dbReference type="FunFam" id="3.40.50.300:FF:001226">
    <property type="entry name" value="ATP-dependent DNA helicase PIF1"/>
    <property type="match status" value="1"/>
</dbReference>
<proteinExistence type="inferred from homology"/>
<dbReference type="Proteomes" id="UP000053927">
    <property type="component" value="Unassembled WGS sequence"/>
</dbReference>
<dbReference type="HAMAP" id="MF_03176">
    <property type="entry name" value="PIF1"/>
    <property type="match status" value="1"/>
</dbReference>
<dbReference type="GO" id="GO:0006310">
    <property type="term" value="P:DNA recombination"/>
    <property type="evidence" value="ECO:0007669"/>
    <property type="project" value="UniProtKB-UniRule"/>
</dbReference>
<keyword evidence="9 14" id="KW-0496">Mitochondrion</keyword>
<keyword evidence="11 14" id="KW-0234">DNA repair</keyword>
<dbReference type="GO" id="GO:0043139">
    <property type="term" value="F:5'-3' DNA helicase activity"/>
    <property type="evidence" value="ECO:0007669"/>
    <property type="project" value="UniProtKB-UniRule"/>
</dbReference>
<dbReference type="InterPro" id="IPR049163">
    <property type="entry name" value="Pif1-like_2B_dom"/>
</dbReference>
<accession>R7RYN2</accession>
<evidence type="ECO:0000256" key="15">
    <source>
        <dbReference type="SAM" id="MobiDB-lite"/>
    </source>
</evidence>
<dbReference type="PANTHER" id="PTHR47642">
    <property type="entry name" value="ATP-DEPENDENT DNA HELICASE"/>
    <property type="match status" value="1"/>
</dbReference>
<dbReference type="GO" id="GO:0005739">
    <property type="term" value="C:mitochondrion"/>
    <property type="evidence" value="ECO:0007669"/>
    <property type="project" value="UniProtKB-SubCell"/>
</dbReference>
<dbReference type="InterPro" id="IPR048293">
    <property type="entry name" value="PIF1_RRM3_pfh1"/>
</dbReference>
<dbReference type="InterPro" id="IPR003593">
    <property type="entry name" value="AAA+_ATPase"/>
</dbReference>
<dbReference type="CDD" id="cd18037">
    <property type="entry name" value="DEXSc_Pif1_like"/>
    <property type="match status" value="1"/>
</dbReference>
<dbReference type="Pfam" id="PF21530">
    <property type="entry name" value="Pif1_2B_dom"/>
    <property type="match status" value="1"/>
</dbReference>
<comment type="catalytic activity">
    <reaction evidence="14">
        <text>ATP + H2O = ADP + phosphate + H(+)</text>
        <dbReference type="Rhea" id="RHEA:13065"/>
        <dbReference type="ChEBI" id="CHEBI:15377"/>
        <dbReference type="ChEBI" id="CHEBI:15378"/>
        <dbReference type="ChEBI" id="CHEBI:30616"/>
        <dbReference type="ChEBI" id="CHEBI:43474"/>
        <dbReference type="ChEBI" id="CHEBI:456216"/>
        <dbReference type="EC" id="5.6.2.3"/>
    </reaction>
</comment>
<dbReference type="InterPro" id="IPR010285">
    <property type="entry name" value="DNA_helicase_pif1-like_DEAD"/>
</dbReference>
<dbReference type="eggNOG" id="KOG0987">
    <property type="taxonomic scope" value="Eukaryota"/>
</dbReference>
<dbReference type="Pfam" id="PF05970">
    <property type="entry name" value="PIF1"/>
    <property type="match status" value="1"/>
</dbReference>
<evidence type="ECO:0000256" key="6">
    <source>
        <dbReference type="ARBA" id="ARBA00022806"/>
    </source>
</evidence>
<dbReference type="Gene3D" id="3.40.50.300">
    <property type="entry name" value="P-loop containing nucleotide triphosphate hydrolases"/>
    <property type="match status" value="2"/>
</dbReference>
<feature type="region of interest" description="Disordered" evidence="15">
    <location>
        <begin position="1"/>
        <end position="146"/>
    </location>
</feature>
<organism evidence="17 18">
    <name type="scientific">Stereum hirsutum (strain FP-91666)</name>
    <name type="common">White-rot fungus</name>
    <dbReference type="NCBI Taxonomy" id="721885"/>
    <lineage>
        <taxon>Eukaryota</taxon>
        <taxon>Fungi</taxon>
        <taxon>Dikarya</taxon>
        <taxon>Basidiomycota</taxon>
        <taxon>Agaricomycotina</taxon>
        <taxon>Agaricomycetes</taxon>
        <taxon>Russulales</taxon>
        <taxon>Stereaceae</taxon>
        <taxon>Stereum</taxon>
    </lineage>
</organism>
<evidence type="ECO:0000259" key="16">
    <source>
        <dbReference type="SMART" id="SM00382"/>
    </source>
</evidence>
<evidence type="ECO:0000313" key="18">
    <source>
        <dbReference type="Proteomes" id="UP000053927"/>
    </source>
</evidence>
<evidence type="ECO:0000256" key="2">
    <source>
        <dbReference type="ARBA" id="ARBA00004604"/>
    </source>
</evidence>
<dbReference type="CDD" id="cd18809">
    <property type="entry name" value="SF1_C_RecD"/>
    <property type="match status" value="1"/>
</dbReference>
<evidence type="ECO:0000313" key="17">
    <source>
        <dbReference type="EMBL" id="EIM80434.1"/>
    </source>
</evidence>
<keyword evidence="18" id="KW-1185">Reference proteome</keyword>
<keyword evidence="3 14" id="KW-0547">Nucleotide-binding</keyword>
<feature type="compositionally biased region" description="Polar residues" evidence="15">
    <location>
        <begin position="52"/>
        <end position="68"/>
    </location>
</feature>
<feature type="compositionally biased region" description="Basic and acidic residues" evidence="15">
    <location>
        <begin position="7"/>
        <end position="20"/>
    </location>
</feature>
<keyword evidence="6 14" id="KW-0347">Helicase</keyword>
<evidence type="ECO:0000256" key="12">
    <source>
        <dbReference type="ARBA" id="ARBA00023235"/>
    </source>
</evidence>
<feature type="DNA-binding region" evidence="14">
    <location>
        <begin position="577"/>
        <end position="596"/>
    </location>
</feature>
<name>R7RYN2_STEHR</name>
<evidence type="ECO:0000256" key="7">
    <source>
        <dbReference type="ARBA" id="ARBA00022840"/>
    </source>
</evidence>
<comment type="subcellular location">
    <subcellularLocation>
        <location evidence="2">Nucleus</location>
        <location evidence="2">Nucleolus</location>
    </subcellularLocation>
    <subcellularLocation>
        <location evidence="14">Nucleus</location>
    </subcellularLocation>
    <subcellularLocation>
        <location evidence="14">Mitochondrion</location>
    </subcellularLocation>
</comment>
<comment type="function">
    <text evidence="14">DNA-dependent ATPase and 5'-3' DNA helicase required for the maintenance of both mitochondrial and nuclear genome stability.</text>
</comment>
<dbReference type="RefSeq" id="XP_007310558.1">
    <property type="nucleotide sequence ID" value="XM_007310496.1"/>
</dbReference>
<feature type="binding site" evidence="14">
    <location>
        <begin position="180"/>
        <end position="187"/>
    </location>
    <ligand>
        <name>ATP</name>
        <dbReference type="ChEBI" id="CHEBI:30616"/>
    </ligand>
</feature>
<dbReference type="GO" id="GO:0016887">
    <property type="term" value="F:ATP hydrolysis activity"/>
    <property type="evidence" value="ECO:0007669"/>
    <property type="project" value="RHEA"/>
</dbReference>
<keyword evidence="12 14" id="KW-0413">Isomerase</keyword>
<dbReference type="GeneID" id="18804139"/>
<keyword evidence="13 14" id="KW-0539">Nucleus</keyword>
<dbReference type="SUPFAM" id="SSF52540">
    <property type="entry name" value="P-loop containing nucleoside triphosphate hydrolases"/>
    <property type="match status" value="2"/>
</dbReference>
<dbReference type="GO" id="GO:0005730">
    <property type="term" value="C:nucleolus"/>
    <property type="evidence" value="ECO:0007669"/>
    <property type="project" value="UniProtKB-SubCell"/>
</dbReference>
<dbReference type="EMBL" id="JH687398">
    <property type="protein sequence ID" value="EIM80434.1"/>
    <property type="molecule type" value="Genomic_DNA"/>
</dbReference>
<comment type="similarity">
    <text evidence="14">Belongs to the helicase family. PIF1 subfamily.</text>
</comment>
<dbReference type="EC" id="5.6.2.3" evidence="14"/>
<dbReference type="PANTHER" id="PTHR47642:SF5">
    <property type="entry name" value="ATP-DEPENDENT DNA HELICASE"/>
    <property type="match status" value="1"/>
</dbReference>
<feature type="region of interest" description="Disordered" evidence="15">
    <location>
        <begin position="477"/>
        <end position="502"/>
    </location>
</feature>
<dbReference type="OMA" id="SSAWESC"/>
<protein>
    <recommendedName>
        <fullName evidence="14">ATP-dependent DNA helicase PIF1</fullName>
        <ecNumber evidence="14">5.6.2.3</ecNumber>
    </recommendedName>
    <alternativeName>
        <fullName evidence="14">DNA 5'-3' helicase PIF1</fullName>
    </alternativeName>
    <alternativeName>
        <fullName evidence="14">DNA repair and recombination helicase PIF1</fullName>
    </alternativeName>
</protein>
<reference evidence="18" key="1">
    <citation type="journal article" date="2012" name="Science">
        <title>The Paleozoic origin of enzymatic lignin decomposition reconstructed from 31 fungal genomes.</title>
        <authorList>
            <person name="Floudas D."/>
            <person name="Binder M."/>
            <person name="Riley R."/>
            <person name="Barry K."/>
            <person name="Blanchette R.A."/>
            <person name="Henrissat B."/>
            <person name="Martinez A.T."/>
            <person name="Otillar R."/>
            <person name="Spatafora J.W."/>
            <person name="Yadav J.S."/>
            <person name="Aerts A."/>
            <person name="Benoit I."/>
            <person name="Boyd A."/>
            <person name="Carlson A."/>
            <person name="Copeland A."/>
            <person name="Coutinho P.M."/>
            <person name="de Vries R.P."/>
            <person name="Ferreira P."/>
            <person name="Findley K."/>
            <person name="Foster B."/>
            <person name="Gaskell J."/>
            <person name="Glotzer D."/>
            <person name="Gorecki P."/>
            <person name="Heitman J."/>
            <person name="Hesse C."/>
            <person name="Hori C."/>
            <person name="Igarashi K."/>
            <person name="Jurgens J.A."/>
            <person name="Kallen N."/>
            <person name="Kersten P."/>
            <person name="Kohler A."/>
            <person name="Kuees U."/>
            <person name="Kumar T.K.A."/>
            <person name="Kuo A."/>
            <person name="LaButti K."/>
            <person name="Larrondo L.F."/>
            <person name="Lindquist E."/>
            <person name="Ling A."/>
            <person name="Lombard V."/>
            <person name="Lucas S."/>
            <person name="Lundell T."/>
            <person name="Martin R."/>
            <person name="McLaughlin D.J."/>
            <person name="Morgenstern I."/>
            <person name="Morin E."/>
            <person name="Murat C."/>
            <person name="Nagy L.G."/>
            <person name="Nolan M."/>
            <person name="Ohm R.A."/>
            <person name="Patyshakuliyeva A."/>
            <person name="Rokas A."/>
            <person name="Ruiz-Duenas F.J."/>
            <person name="Sabat G."/>
            <person name="Salamov A."/>
            <person name="Samejima M."/>
            <person name="Schmutz J."/>
            <person name="Slot J.C."/>
            <person name="St John F."/>
            <person name="Stenlid J."/>
            <person name="Sun H."/>
            <person name="Sun S."/>
            <person name="Syed K."/>
            <person name="Tsang A."/>
            <person name="Wiebenga A."/>
            <person name="Young D."/>
            <person name="Pisabarro A."/>
            <person name="Eastwood D.C."/>
            <person name="Martin F."/>
            <person name="Cullen D."/>
            <person name="Grigoriev I.V."/>
            <person name="Hibbett D.S."/>
        </authorList>
    </citation>
    <scope>NUCLEOTIDE SEQUENCE [LARGE SCALE GENOMIC DNA]</scope>
    <source>
        <strain evidence="18">FP-91666</strain>
    </source>
</reference>
<evidence type="ECO:0000256" key="4">
    <source>
        <dbReference type="ARBA" id="ARBA00022763"/>
    </source>
</evidence>
<dbReference type="GO" id="GO:0005524">
    <property type="term" value="F:ATP binding"/>
    <property type="evidence" value="ECO:0007669"/>
    <property type="project" value="UniProtKB-UniRule"/>
</dbReference>
<evidence type="ECO:0000256" key="3">
    <source>
        <dbReference type="ARBA" id="ARBA00022741"/>
    </source>
</evidence>
<evidence type="ECO:0000256" key="14">
    <source>
        <dbReference type="HAMAP-Rule" id="MF_03176"/>
    </source>
</evidence>
<comment type="cofactor">
    <cofactor evidence="1 14">
        <name>Mg(2+)</name>
        <dbReference type="ChEBI" id="CHEBI:18420"/>
    </cofactor>
</comment>
<dbReference type="GO" id="GO:0006281">
    <property type="term" value="P:DNA repair"/>
    <property type="evidence" value="ECO:0007669"/>
    <property type="project" value="UniProtKB-UniRule"/>
</dbReference>
<dbReference type="GO" id="GO:0003697">
    <property type="term" value="F:single-stranded DNA binding"/>
    <property type="evidence" value="ECO:0007669"/>
    <property type="project" value="UniProtKB-ARBA"/>
</dbReference>
<evidence type="ECO:0000256" key="11">
    <source>
        <dbReference type="ARBA" id="ARBA00023204"/>
    </source>
</evidence>
<keyword evidence="7 14" id="KW-0067">ATP-binding</keyword>
<evidence type="ECO:0000256" key="13">
    <source>
        <dbReference type="ARBA" id="ARBA00023242"/>
    </source>
</evidence>
<dbReference type="InterPro" id="IPR051055">
    <property type="entry name" value="PIF1_helicase"/>
</dbReference>
<dbReference type="AlphaFoldDB" id="R7RYN2"/>
<evidence type="ECO:0000256" key="8">
    <source>
        <dbReference type="ARBA" id="ARBA00023125"/>
    </source>
</evidence>
<dbReference type="KEGG" id="shs:STEHIDRAFT_172690"/>
<evidence type="ECO:0000256" key="5">
    <source>
        <dbReference type="ARBA" id="ARBA00022801"/>
    </source>
</evidence>
<keyword evidence="5 14" id="KW-0378">Hydrolase</keyword>
<dbReference type="InterPro" id="IPR027417">
    <property type="entry name" value="P-loop_NTPase"/>
</dbReference>